<dbReference type="SUPFAM" id="SSF48557">
    <property type="entry name" value="L-aspartase-like"/>
    <property type="match status" value="1"/>
</dbReference>
<dbReference type="STRING" id="490829.SAMN05421850_10860"/>
<dbReference type="SMART" id="SM00998">
    <property type="entry name" value="ADSL_C"/>
    <property type="match status" value="1"/>
</dbReference>
<dbReference type="InterPro" id="IPR022761">
    <property type="entry name" value="Fumarate_lyase_N"/>
</dbReference>
<dbReference type="GO" id="GO:0016829">
    <property type="term" value="F:lyase activity"/>
    <property type="evidence" value="ECO:0007669"/>
    <property type="project" value="UniProtKB-ARBA"/>
</dbReference>
<dbReference type="PRINTS" id="PR00149">
    <property type="entry name" value="FUMRATELYASE"/>
</dbReference>
<dbReference type="RefSeq" id="WP_090029455.1">
    <property type="nucleotide sequence ID" value="NZ_FNEB01000008.1"/>
</dbReference>
<dbReference type="PROSITE" id="PS00163">
    <property type="entry name" value="FUMARATE_LYASES"/>
    <property type="match status" value="1"/>
</dbReference>
<keyword evidence="4" id="KW-1185">Reference proteome</keyword>
<dbReference type="InterPro" id="IPR000362">
    <property type="entry name" value="Fumarate_lyase_fam"/>
</dbReference>
<sequence length="443" mass="46381">MAGSVFDSPLYHKLFPAGEASRLFTDTAEIRAMLLVQGALARVQGDLGVIPETAAAFIHRAAMEVQIDPAALSDATGQNGVTVPGLVAAFRKAMEAPEHAQYLHWGATSQDIMDTGLMLRLRQFLTILEQDIRTTLHALAALAETHAETPMAARTYGQHATPSSFGAQVAGWGQPLLALLGELPALRSHLCVSLSGAAGTAAALGTQAPEIRARLAEALGLNDPGISWHANRTGLQAICAWATRLATACGKMGEDLVLLTQSGIGEVVLDGAGGSSTMPQKQNPVGPSAMAALARQIVALNGVMQGAGLHREARDGTAWFSEWLTFPQLCLGTAAALTHAGRLAGTIRPDTAAMLGALDQGQGLIHAEALSFRLAETLPRPKAQAEVKALCKRAISEGTDLAALARTTFPDLALDDIFDPARQMGQAPAIARHFAQTVAALRD</sequence>
<proteinExistence type="inferred from homology"/>
<keyword evidence="3" id="KW-0413">Isomerase</keyword>
<dbReference type="InterPro" id="IPR008948">
    <property type="entry name" value="L-Aspartase-like"/>
</dbReference>
<dbReference type="GO" id="GO:0016853">
    <property type="term" value="F:isomerase activity"/>
    <property type="evidence" value="ECO:0007669"/>
    <property type="project" value="UniProtKB-KW"/>
</dbReference>
<dbReference type="PRINTS" id="PR00145">
    <property type="entry name" value="ARGSUCLYASE"/>
</dbReference>
<dbReference type="EMBL" id="FNEB01000008">
    <property type="protein sequence ID" value="SDJ07241.1"/>
    <property type="molecule type" value="Genomic_DNA"/>
</dbReference>
<comment type="similarity">
    <text evidence="1">Belongs to the class-II fumarase/aspartase family.</text>
</comment>
<dbReference type="Gene3D" id="1.10.40.30">
    <property type="entry name" value="Fumarase/aspartase (C-terminal domain)"/>
    <property type="match status" value="1"/>
</dbReference>
<dbReference type="PANTHER" id="PTHR43172">
    <property type="entry name" value="ADENYLOSUCCINATE LYASE"/>
    <property type="match status" value="1"/>
</dbReference>
<evidence type="ECO:0000259" key="2">
    <source>
        <dbReference type="SMART" id="SM00998"/>
    </source>
</evidence>
<dbReference type="InterPro" id="IPR020557">
    <property type="entry name" value="Fumarate_lyase_CS"/>
</dbReference>
<dbReference type="Proteomes" id="UP000199340">
    <property type="component" value="Unassembled WGS sequence"/>
</dbReference>
<feature type="domain" description="Adenylosuccinate lyase C-terminal" evidence="2">
    <location>
        <begin position="362"/>
        <end position="435"/>
    </location>
</feature>
<evidence type="ECO:0000313" key="3">
    <source>
        <dbReference type="EMBL" id="SDJ07241.1"/>
    </source>
</evidence>
<name>A0A1G8QRG9_9RHOB</name>
<dbReference type="InterPro" id="IPR019468">
    <property type="entry name" value="AdenyloSucc_lyase_C"/>
</dbReference>
<dbReference type="OrthoDB" id="9768878at2"/>
<dbReference type="AlphaFoldDB" id="A0A1G8QRG9"/>
<dbReference type="Pfam" id="PF00206">
    <property type="entry name" value="Lyase_1"/>
    <property type="match status" value="1"/>
</dbReference>
<reference evidence="3 4" key="1">
    <citation type="submission" date="2016-10" db="EMBL/GenBank/DDBJ databases">
        <authorList>
            <person name="de Groot N.N."/>
        </authorList>
    </citation>
    <scope>NUCLEOTIDE SEQUENCE [LARGE SCALE GENOMIC DNA]</scope>
    <source>
        <strain evidence="3 4">DSM 28010</strain>
    </source>
</reference>
<dbReference type="Gene3D" id="1.20.200.10">
    <property type="entry name" value="Fumarase/aspartase (Central domain)"/>
    <property type="match status" value="1"/>
</dbReference>
<organism evidence="3 4">
    <name type="scientific">Lutimaribacter saemankumensis</name>
    <dbReference type="NCBI Taxonomy" id="490829"/>
    <lineage>
        <taxon>Bacteria</taxon>
        <taxon>Pseudomonadati</taxon>
        <taxon>Pseudomonadota</taxon>
        <taxon>Alphaproteobacteria</taxon>
        <taxon>Rhodobacterales</taxon>
        <taxon>Roseobacteraceae</taxon>
        <taxon>Lutimaribacter</taxon>
    </lineage>
</organism>
<gene>
    <name evidence="3" type="ORF">SAMN05421850_10860</name>
</gene>
<dbReference type="PANTHER" id="PTHR43172:SF2">
    <property type="entry name" value="ADENYLOSUCCINATE LYASE C-TERMINAL DOMAIN-CONTAINING PROTEIN"/>
    <property type="match status" value="1"/>
</dbReference>
<accession>A0A1G8QRG9</accession>
<protein>
    <submittedName>
        <fullName evidence="3">3-carboxy-cis,cis-muconate cycloisomerase</fullName>
    </submittedName>
</protein>
<evidence type="ECO:0000313" key="4">
    <source>
        <dbReference type="Proteomes" id="UP000199340"/>
    </source>
</evidence>
<evidence type="ECO:0000256" key="1">
    <source>
        <dbReference type="ARBA" id="ARBA00034772"/>
    </source>
</evidence>